<dbReference type="AlphaFoldDB" id="A0A7G3U608"/>
<geneLocation type="plasmid" evidence="2 3">
    <name>pSTS1</name>
</geneLocation>
<proteinExistence type="predicted"/>
<gene>
    <name evidence="2" type="ORF">STSU_000040</name>
</gene>
<evidence type="ECO:0008006" key="4">
    <source>
        <dbReference type="Google" id="ProtNLM"/>
    </source>
</evidence>
<reference evidence="2 3" key="1">
    <citation type="journal article" date="2012" name="J. Bacteriol.">
        <title>Draft genome of Streptomyces tsukubaensis NRRL 18488, the producer of the clinically important immunosuppressant tacrolimus (FK506).</title>
        <authorList>
            <person name="Barreiro C."/>
            <person name="Prieto C."/>
            <person name="Sola-Landa A."/>
            <person name="Solera E."/>
            <person name="Martinez-Castro M."/>
            <person name="Perez-Redondo R."/>
            <person name="Garcia-Estrada C."/>
            <person name="Aparicio J.F."/>
            <person name="Fernandez-Martinez L.T."/>
            <person name="Santos-Aberturas J."/>
            <person name="Salehi-Najafabadi Z."/>
            <person name="Rodriguez-Garcia A."/>
            <person name="Tauch A."/>
            <person name="Martin J.F."/>
        </authorList>
    </citation>
    <scope>NUCLEOTIDE SEQUENCE [LARGE SCALE GENOMIC DNA]</scope>
    <source>
        <strain evidence="3">DSM 42081 / NBRC 108919 / NRRL 18488 / 9993</strain>
    </source>
</reference>
<protein>
    <recommendedName>
        <fullName evidence="4">Plasmid stabilization protein</fullName>
    </recommendedName>
</protein>
<evidence type="ECO:0000313" key="3">
    <source>
        <dbReference type="Proteomes" id="UP000005940"/>
    </source>
</evidence>
<keyword evidence="2" id="KW-0614">Plasmid</keyword>
<dbReference type="Proteomes" id="UP000005940">
    <property type="component" value="Plasmid pSTS1"/>
</dbReference>
<organism evidence="2 3">
    <name type="scientific">Streptomyces tsukubensis (strain DSM 42081 / NBRC 108919 / NRRL 18488 / 9993)</name>
    <dbReference type="NCBI Taxonomy" id="1114943"/>
    <lineage>
        <taxon>Bacteria</taxon>
        <taxon>Bacillati</taxon>
        <taxon>Actinomycetota</taxon>
        <taxon>Actinomycetes</taxon>
        <taxon>Kitasatosporales</taxon>
        <taxon>Streptomycetaceae</taxon>
        <taxon>Streptomyces</taxon>
    </lineage>
</organism>
<dbReference type="EMBL" id="CP029157">
    <property type="protein sequence ID" value="QKM65793.1"/>
    <property type="molecule type" value="Genomic_DNA"/>
</dbReference>
<accession>A0A7G3U608</accession>
<sequence length="64" mass="6777">MNPAARSAFEAGMRKIAADPYGPGTGPANSPREPDRRSATVGSYIAVYYVSRPVLTITTVHIIG</sequence>
<keyword evidence="3" id="KW-1185">Reference proteome</keyword>
<feature type="region of interest" description="Disordered" evidence="1">
    <location>
        <begin position="16"/>
        <end position="37"/>
    </location>
</feature>
<name>A0A7G3U608_STRT9</name>
<evidence type="ECO:0000313" key="2">
    <source>
        <dbReference type="EMBL" id="QKM65793.1"/>
    </source>
</evidence>
<evidence type="ECO:0000256" key="1">
    <source>
        <dbReference type="SAM" id="MobiDB-lite"/>
    </source>
</evidence>